<evidence type="ECO:0000313" key="3">
    <source>
        <dbReference type="Proteomes" id="UP000403538"/>
    </source>
</evidence>
<dbReference type="InterPro" id="IPR021145">
    <property type="entry name" value="Portal_protein_SPP1_Gp6-like"/>
</dbReference>
<dbReference type="InterPro" id="IPR006428">
    <property type="entry name" value="Portal_SPP1-type"/>
</dbReference>
<protein>
    <submittedName>
        <fullName evidence="2">Phage portal protein, SPP1 family</fullName>
    </submittedName>
</protein>
<organism evidence="2 3">
    <name type="scientific">Streptococcus anginosus</name>
    <dbReference type="NCBI Taxonomy" id="1328"/>
    <lineage>
        <taxon>Bacteria</taxon>
        <taxon>Bacillati</taxon>
        <taxon>Bacillota</taxon>
        <taxon>Bacilli</taxon>
        <taxon>Lactobacillales</taxon>
        <taxon>Streptococcaceae</taxon>
        <taxon>Streptococcus</taxon>
        <taxon>Streptococcus anginosus group</taxon>
    </lineage>
</organism>
<feature type="region of interest" description="Disordered" evidence="1">
    <location>
        <begin position="433"/>
        <end position="462"/>
    </location>
</feature>
<accession>A0A4U9Z6I9</accession>
<evidence type="ECO:0000256" key="1">
    <source>
        <dbReference type="SAM" id="MobiDB-lite"/>
    </source>
</evidence>
<dbReference type="Proteomes" id="UP000403538">
    <property type="component" value="Unassembled WGS sequence"/>
</dbReference>
<dbReference type="AlphaFoldDB" id="A0A4U9Z6I9"/>
<name>A0A4U9Z6I9_STRAP</name>
<gene>
    <name evidence="2" type="ORF">NCTC11062_01129</name>
</gene>
<dbReference type="EMBL" id="CABEID010000001">
    <property type="protein sequence ID" value="VTS35970.1"/>
    <property type="molecule type" value="Genomic_DNA"/>
</dbReference>
<reference evidence="2 3" key="1">
    <citation type="submission" date="2019-05" db="EMBL/GenBank/DDBJ databases">
        <authorList>
            <consortium name="Pathogen Informatics"/>
        </authorList>
    </citation>
    <scope>NUCLEOTIDE SEQUENCE [LARGE SCALE GENOMIC DNA]</scope>
    <source>
        <strain evidence="2 3">NCTC11062</strain>
    </source>
</reference>
<proteinExistence type="predicted"/>
<dbReference type="RefSeq" id="WP_143876587.1">
    <property type="nucleotide sequence ID" value="NZ_CABEID010000001.1"/>
</dbReference>
<dbReference type="Pfam" id="PF05133">
    <property type="entry name" value="SPP1_portal"/>
    <property type="match status" value="1"/>
</dbReference>
<dbReference type="NCBIfam" id="TIGR01538">
    <property type="entry name" value="portal_SPP1"/>
    <property type="match status" value="1"/>
</dbReference>
<sequence>MYQILTYPRAEYDETQLKKDLIYKLILKHSTESKRLKKLKDYYLGEHDILKHERREGQPNFKTVANHAKDITDTATGYFMGNPIKYTNTSDGDLEQLLEAFDGAEIDQVDSENALNMAIYGRSYEYIYAKEDKTELDSTTLEPENTFLVYDDSIEKRPLFAVYYYHVKDDANNTESYHAEVLTENLHYKLVLQSNSAGTTQKDNQEPHNMGTIPVIEYQNNKFRIGDYEQQISLIDAYNSLMGNRVNDKEQAIESILVLYGAQLADTEEEAREAMQILREEGLLEMPADAKGEFLSNTLDENSVEVLRKALKEDIYTFSHVPNLTDENFAGNSSGVAMEYKLLGLEMITKTKEANYKRGLRQRIKIFADYLGMAQISIDAKSIVPQFSRGLPKNLLEISQIISNLDGKVSLRQLISLLPFVEDPDAELEALKEQKEENMEQFPQFQQENTHPEKEDELNGEE</sequence>
<evidence type="ECO:0000313" key="2">
    <source>
        <dbReference type="EMBL" id="VTS35970.1"/>
    </source>
</evidence>